<keyword evidence="1" id="KW-1133">Transmembrane helix</keyword>
<reference evidence="2" key="1">
    <citation type="submission" date="2014-09" db="EMBL/GenBank/DDBJ databases">
        <authorList>
            <person name="Magalhaes I.L.F."/>
            <person name="Oliveira U."/>
            <person name="Santos F.R."/>
            <person name="Vidigal T.H.D.A."/>
            <person name="Brescovit A.D."/>
            <person name="Santos A.J."/>
        </authorList>
    </citation>
    <scope>NUCLEOTIDE SEQUENCE</scope>
    <source>
        <tissue evidence="2">Shoot tissue taken approximately 20 cm above the soil surface</tissue>
    </source>
</reference>
<evidence type="ECO:0000313" key="2">
    <source>
        <dbReference type="EMBL" id="JAE32248.1"/>
    </source>
</evidence>
<dbReference type="AlphaFoldDB" id="A0A0A9HH58"/>
<proteinExistence type="predicted"/>
<keyword evidence="1" id="KW-0812">Transmembrane</keyword>
<keyword evidence="1" id="KW-0472">Membrane</keyword>
<evidence type="ECO:0000256" key="1">
    <source>
        <dbReference type="SAM" id="Phobius"/>
    </source>
</evidence>
<name>A0A0A9HH58_ARUDO</name>
<feature type="transmembrane region" description="Helical" evidence="1">
    <location>
        <begin position="23"/>
        <end position="45"/>
    </location>
</feature>
<sequence length="52" mass="5967">MVQEPKFDCLLFGKLPLASCENVAVHSFPLFVPFCCCVRPLLFFARMQRLCT</sequence>
<dbReference type="EMBL" id="GBRH01165648">
    <property type="protein sequence ID" value="JAE32248.1"/>
    <property type="molecule type" value="Transcribed_RNA"/>
</dbReference>
<accession>A0A0A9HH58</accession>
<protein>
    <submittedName>
        <fullName evidence="2">Uncharacterized protein</fullName>
    </submittedName>
</protein>
<organism evidence="2">
    <name type="scientific">Arundo donax</name>
    <name type="common">Giant reed</name>
    <name type="synonym">Donax arundinaceus</name>
    <dbReference type="NCBI Taxonomy" id="35708"/>
    <lineage>
        <taxon>Eukaryota</taxon>
        <taxon>Viridiplantae</taxon>
        <taxon>Streptophyta</taxon>
        <taxon>Embryophyta</taxon>
        <taxon>Tracheophyta</taxon>
        <taxon>Spermatophyta</taxon>
        <taxon>Magnoliopsida</taxon>
        <taxon>Liliopsida</taxon>
        <taxon>Poales</taxon>
        <taxon>Poaceae</taxon>
        <taxon>PACMAD clade</taxon>
        <taxon>Arundinoideae</taxon>
        <taxon>Arundineae</taxon>
        <taxon>Arundo</taxon>
    </lineage>
</organism>
<reference evidence="2" key="2">
    <citation type="journal article" date="2015" name="Data Brief">
        <title>Shoot transcriptome of the giant reed, Arundo donax.</title>
        <authorList>
            <person name="Barrero R.A."/>
            <person name="Guerrero F.D."/>
            <person name="Moolhuijzen P."/>
            <person name="Goolsby J.A."/>
            <person name="Tidwell J."/>
            <person name="Bellgard S.E."/>
            <person name="Bellgard M.I."/>
        </authorList>
    </citation>
    <scope>NUCLEOTIDE SEQUENCE</scope>
    <source>
        <tissue evidence="2">Shoot tissue taken approximately 20 cm above the soil surface</tissue>
    </source>
</reference>